<feature type="chain" id="PRO_5045972288" evidence="6">
    <location>
        <begin position="20"/>
        <end position="296"/>
    </location>
</feature>
<dbReference type="InterPro" id="IPR002491">
    <property type="entry name" value="ABC_transptr_periplasmic_BD"/>
</dbReference>
<name>A0ABX3MPG6_9RHOB</name>
<dbReference type="Proteomes" id="UP000242224">
    <property type="component" value="Unassembled WGS sequence"/>
</dbReference>
<dbReference type="Pfam" id="PF01497">
    <property type="entry name" value="Peripla_BP_2"/>
    <property type="match status" value="1"/>
</dbReference>
<organism evidence="8 9">
    <name type="scientific">Thioclava marina</name>
    <dbReference type="NCBI Taxonomy" id="1915077"/>
    <lineage>
        <taxon>Bacteria</taxon>
        <taxon>Pseudomonadati</taxon>
        <taxon>Pseudomonadota</taxon>
        <taxon>Alphaproteobacteria</taxon>
        <taxon>Rhodobacterales</taxon>
        <taxon>Paracoccaceae</taxon>
        <taxon>Thioclava</taxon>
    </lineage>
</organism>
<dbReference type="CDD" id="cd01140">
    <property type="entry name" value="FatB"/>
    <property type="match status" value="1"/>
</dbReference>
<comment type="caution">
    <text evidence="8">The sequence shown here is derived from an EMBL/GenBank/DDBJ whole genome shotgun (WGS) entry which is preliminary data.</text>
</comment>
<keyword evidence="9" id="KW-1185">Reference proteome</keyword>
<keyword evidence="3" id="KW-0813">Transport</keyword>
<dbReference type="Gene3D" id="3.40.50.1980">
    <property type="entry name" value="Nitrogenase molybdenum iron protein domain"/>
    <property type="match status" value="2"/>
</dbReference>
<dbReference type="PROSITE" id="PS50983">
    <property type="entry name" value="FE_B12_PBP"/>
    <property type="match status" value="1"/>
</dbReference>
<feature type="signal peptide" evidence="6">
    <location>
        <begin position="1"/>
        <end position="19"/>
    </location>
</feature>
<keyword evidence="4" id="KW-0406">Ion transport</keyword>
<sequence>MKLTILTTVLALASGAVLADPVEIETARGPASVEQSPQKVAVYDIAALDTLLALGVTPAGVPEKVYLPRLAEPVAKAAKVGTLFEPDLEALSALNPDLTIVGGRSAPQFDAVSQVGPAIDMTISPNVVGDLRARLAAYGSLFNKQDAADDLTATLDDEIAAVRAEAQGRGTALIVLTNGPKISAYGRGSRFGWLHSALGIPEAYPNLAPETHGDAISFEFIAEVNPDWLFVIDRGAAIGAGGASARETLDNPLVAGTKAAQNGHIVYLDAGSVYVAGGGYTALMTTLEQMRAALVG</sequence>
<dbReference type="InterPro" id="IPR033870">
    <property type="entry name" value="FatB"/>
</dbReference>
<dbReference type="RefSeq" id="WP_093470136.1">
    <property type="nucleotide sequence ID" value="NZ_MPZS01000002.1"/>
</dbReference>
<evidence type="ECO:0000313" key="9">
    <source>
        <dbReference type="Proteomes" id="UP000242224"/>
    </source>
</evidence>
<dbReference type="InterPro" id="IPR051313">
    <property type="entry name" value="Bact_iron-sidero_bind"/>
</dbReference>
<keyword evidence="4" id="KW-0408">Iron</keyword>
<dbReference type="PANTHER" id="PTHR30532:SF28">
    <property type="entry name" value="PETROBACTIN-BINDING PROTEIN YCLQ"/>
    <property type="match status" value="1"/>
</dbReference>
<proteinExistence type="inferred from homology"/>
<evidence type="ECO:0000256" key="1">
    <source>
        <dbReference type="ARBA" id="ARBA00004196"/>
    </source>
</evidence>
<dbReference type="PANTHER" id="PTHR30532">
    <property type="entry name" value="IRON III DICITRATE-BINDING PERIPLASMIC PROTEIN"/>
    <property type="match status" value="1"/>
</dbReference>
<comment type="subcellular location">
    <subcellularLocation>
        <location evidence="1">Cell envelope</location>
    </subcellularLocation>
</comment>
<evidence type="ECO:0000256" key="2">
    <source>
        <dbReference type="ARBA" id="ARBA00008814"/>
    </source>
</evidence>
<keyword evidence="5 6" id="KW-0732">Signal</keyword>
<comment type="similarity">
    <text evidence="2">Belongs to the bacterial solute-binding protein 8 family.</text>
</comment>
<dbReference type="SUPFAM" id="SSF53807">
    <property type="entry name" value="Helical backbone' metal receptor"/>
    <property type="match status" value="1"/>
</dbReference>
<reference evidence="8 9" key="1">
    <citation type="submission" date="2016-11" db="EMBL/GenBank/DDBJ databases">
        <title>A multilocus sequence analysis scheme for characterization of bacteria in the genus Thioclava.</title>
        <authorList>
            <person name="Liu Y."/>
            <person name="Shao Z."/>
        </authorList>
    </citation>
    <scope>NUCLEOTIDE SEQUENCE [LARGE SCALE GENOMIC DNA]</scope>
    <source>
        <strain evidence="8 9">11.10-0-13</strain>
    </source>
</reference>
<evidence type="ECO:0000256" key="5">
    <source>
        <dbReference type="ARBA" id="ARBA00022729"/>
    </source>
</evidence>
<gene>
    <name evidence="8" type="ORF">BMG00_12940</name>
</gene>
<protein>
    <submittedName>
        <fullName evidence="8">Iron ABC transporter substrate-binding protein</fullName>
    </submittedName>
</protein>
<accession>A0ABX3MPG6</accession>
<evidence type="ECO:0000256" key="4">
    <source>
        <dbReference type="ARBA" id="ARBA00022496"/>
    </source>
</evidence>
<evidence type="ECO:0000256" key="6">
    <source>
        <dbReference type="SAM" id="SignalP"/>
    </source>
</evidence>
<evidence type="ECO:0000256" key="3">
    <source>
        <dbReference type="ARBA" id="ARBA00022448"/>
    </source>
</evidence>
<keyword evidence="4" id="KW-0410">Iron transport</keyword>
<evidence type="ECO:0000313" key="8">
    <source>
        <dbReference type="EMBL" id="OOY11973.1"/>
    </source>
</evidence>
<feature type="domain" description="Fe/B12 periplasmic-binding" evidence="7">
    <location>
        <begin position="39"/>
        <end position="296"/>
    </location>
</feature>
<evidence type="ECO:0000259" key="7">
    <source>
        <dbReference type="PROSITE" id="PS50983"/>
    </source>
</evidence>
<dbReference type="EMBL" id="MPZS01000002">
    <property type="protein sequence ID" value="OOY11973.1"/>
    <property type="molecule type" value="Genomic_DNA"/>
</dbReference>